<name>A0A4P9YWL0_9FUNG</name>
<evidence type="ECO:0000256" key="1">
    <source>
        <dbReference type="SAM" id="Phobius"/>
    </source>
</evidence>
<keyword evidence="1" id="KW-1133">Transmembrane helix</keyword>
<proteinExistence type="predicted"/>
<reference evidence="3" key="1">
    <citation type="journal article" date="2018" name="Nat. Microbiol.">
        <title>Leveraging single-cell genomics to expand the fungal tree of life.</title>
        <authorList>
            <person name="Ahrendt S.R."/>
            <person name="Quandt C.A."/>
            <person name="Ciobanu D."/>
            <person name="Clum A."/>
            <person name="Salamov A."/>
            <person name="Andreopoulos B."/>
            <person name="Cheng J.F."/>
            <person name="Woyke T."/>
            <person name="Pelin A."/>
            <person name="Henrissat B."/>
            <person name="Reynolds N.K."/>
            <person name="Benny G.L."/>
            <person name="Smith M.E."/>
            <person name="James T.Y."/>
            <person name="Grigoriev I.V."/>
        </authorList>
    </citation>
    <scope>NUCLEOTIDE SEQUENCE [LARGE SCALE GENOMIC DNA]</scope>
    <source>
        <strain evidence="3">Benny S71-1</strain>
    </source>
</reference>
<feature type="transmembrane region" description="Helical" evidence="1">
    <location>
        <begin position="69"/>
        <end position="92"/>
    </location>
</feature>
<gene>
    <name evidence="2" type="ORF">SYNPS1DRAFT_29987</name>
</gene>
<sequence length="121" mass="13572">MDIIRMLPLPPTVEHVLNQTLPQLPTLTDALTVVFDQVPLVDNKWLFYIVAFCFIYLLLAILMNTVRWILSLFTFAIKVSIVVGVMATLLWLTQEGDKPSSFQFLDVSRSSATTATPTSTP</sequence>
<evidence type="ECO:0000313" key="3">
    <source>
        <dbReference type="Proteomes" id="UP000278143"/>
    </source>
</evidence>
<feature type="transmembrane region" description="Helical" evidence="1">
    <location>
        <begin position="45"/>
        <end position="62"/>
    </location>
</feature>
<accession>A0A4P9YWL0</accession>
<protein>
    <submittedName>
        <fullName evidence="2">Uncharacterized protein</fullName>
    </submittedName>
</protein>
<keyword evidence="3" id="KW-1185">Reference proteome</keyword>
<organism evidence="2 3">
    <name type="scientific">Syncephalis pseudoplumigaleata</name>
    <dbReference type="NCBI Taxonomy" id="1712513"/>
    <lineage>
        <taxon>Eukaryota</taxon>
        <taxon>Fungi</taxon>
        <taxon>Fungi incertae sedis</taxon>
        <taxon>Zoopagomycota</taxon>
        <taxon>Zoopagomycotina</taxon>
        <taxon>Zoopagomycetes</taxon>
        <taxon>Zoopagales</taxon>
        <taxon>Piptocephalidaceae</taxon>
        <taxon>Syncephalis</taxon>
    </lineage>
</organism>
<dbReference type="EMBL" id="KZ990352">
    <property type="protein sequence ID" value="RKP24248.1"/>
    <property type="molecule type" value="Genomic_DNA"/>
</dbReference>
<evidence type="ECO:0000313" key="2">
    <source>
        <dbReference type="EMBL" id="RKP24248.1"/>
    </source>
</evidence>
<dbReference type="OrthoDB" id="5582935at2759"/>
<keyword evidence="1" id="KW-0472">Membrane</keyword>
<dbReference type="AlphaFoldDB" id="A0A4P9YWL0"/>
<dbReference type="Proteomes" id="UP000278143">
    <property type="component" value="Unassembled WGS sequence"/>
</dbReference>
<keyword evidence="1" id="KW-0812">Transmembrane</keyword>